<reference evidence="3 4" key="1">
    <citation type="submission" date="2016-11" db="EMBL/GenBank/DDBJ databases">
        <title>Trade-off between light-utilization and light-protection in marine flavobacteria.</title>
        <authorList>
            <person name="Kumagai Y."/>
        </authorList>
    </citation>
    <scope>NUCLEOTIDE SEQUENCE [LARGE SCALE GENOMIC DNA]</scope>
    <source>
        <strain evidence="3 4">NBRC 107741</strain>
    </source>
</reference>
<evidence type="ECO:0000313" key="3">
    <source>
        <dbReference type="EMBL" id="PQB04652.1"/>
    </source>
</evidence>
<comment type="caution">
    <text evidence="3">The sequence shown here is derived from an EMBL/GenBank/DDBJ whole genome shotgun (WGS) entry which is preliminary data.</text>
</comment>
<dbReference type="Pfam" id="PF14258">
    <property type="entry name" value="DUF4350"/>
    <property type="match status" value="1"/>
</dbReference>
<evidence type="ECO:0000313" key="4">
    <source>
        <dbReference type="Proteomes" id="UP000239800"/>
    </source>
</evidence>
<dbReference type="InterPro" id="IPR025646">
    <property type="entry name" value="DUF4350"/>
</dbReference>
<evidence type="ECO:0000259" key="2">
    <source>
        <dbReference type="Pfam" id="PF14258"/>
    </source>
</evidence>
<keyword evidence="1" id="KW-0812">Transmembrane</keyword>
<gene>
    <name evidence="3" type="ORF">BST85_06895</name>
</gene>
<dbReference type="RefSeq" id="WP_104812579.1">
    <property type="nucleotide sequence ID" value="NZ_MQUB01000001.1"/>
</dbReference>
<keyword evidence="1" id="KW-0472">Membrane</keyword>
<dbReference type="OrthoDB" id="1111222at2"/>
<protein>
    <recommendedName>
        <fullName evidence="2">DUF4350 domain-containing protein</fullName>
    </recommendedName>
</protein>
<dbReference type="EMBL" id="MQUB01000001">
    <property type="protein sequence ID" value="PQB04652.1"/>
    <property type="molecule type" value="Genomic_DNA"/>
</dbReference>
<feature type="domain" description="DUF4350" evidence="2">
    <location>
        <begin position="39"/>
        <end position="233"/>
    </location>
</feature>
<feature type="transmembrane region" description="Helical" evidence="1">
    <location>
        <begin position="270"/>
        <end position="285"/>
    </location>
</feature>
<keyword evidence="4" id="KW-1185">Reference proteome</keyword>
<sequence length="405" mass="46661">MNRTQKIGWSILILATAGLIFLEATKPVPVSWFPSYYEDSTIPLGTKVLFELMDNEPSTQLVNFQEPPFQVLTDSSINGSYFFLNDYINIEETEGDKLLDWVASGNQVFVAAKSPGGYLLDSLGLEIETAFLTNRLVTEPVLELVNPALTEAEPRYIQRDLTVNYFGQVDTATHRVLGQVQLMKDSLSDLDYRPNFIEVPHGDGRLLFHLQPEVFSNYFLLEEDNVEFTAKVLSYLEPKATWFWDGYYKNGKPVNISPLRQLLDTRSLKWAYYILLFGILIYVLFQGKRRQRPIPIVQPPANKTFEFTQTIAGVYWDKKAFGAIANKQILLFLEFIRMRFRIPTENRDRYFMRQLSERSGNSLEDTENLFTFIGQVETSQQLSQQDLIQLNKRITQFKSTTDGNS</sequence>
<keyword evidence="1" id="KW-1133">Transmembrane helix</keyword>
<dbReference type="Proteomes" id="UP000239800">
    <property type="component" value="Unassembled WGS sequence"/>
</dbReference>
<proteinExistence type="predicted"/>
<dbReference type="AlphaFoldDB" id="A0A2S7KPU9"/>
<name>A0A2S7KPU9_9FLAO</name>
<organism evidence="3 4">
    <name type="scientific">Aureitalea marina</name>
    <dbReference type="NCBI Taxonomy" id="930804"/>
    <lineage>
        <taxon>Bacteria</taxon>
        <taxon>Pseudomonadati</taxon>
        <taxon>Bacteroidota</taxon>
        <taxon>Flavobacteriia</taxon>
        <taxon>Flavobacteriales</taxon>
        <taxon>Flavobacteriaceae</taxon>
        <taxon>Aureitalea</taxon>
    </lineage>
</organism>
<evidence type="ECO:0000256" key="1">
    <source>
        <dbReference type="SAM" id="Phobius"/>
    </source>
</evidence>
<accession>A0A2S7KPU9</accession>